<gene>
    <name evidence="1" type="ORF">MOTC310_26300</name>
</gene>
<dbReference type="RefSeq" id="WP_331303894.1">
    <property type="nucleotide sequence ID" value="NZ_MLCA01000014.1"/>
</dbReference>
<dbReference type="EMBL" id="MLCA01000014">
    <property type="protein sequence ID" value="MEE7493750.1"/>
    <property type="molecule type" value="Genomic_DNA"/>
</dbReference>
<evidence type="ECO:0008006" key="3">
    <source>
        <dbReference type="Google" id="ProtNLM"/>
    </source>
</evidence>
<dbReference type="Proteomes" id="UP001355206">
    <property type="component" value="Unassembled WGS sequence"/>
</dbReference>
<organism evidence="1 2">
    <name type="scientific">Methylobacterium oryzae</name>
    <dbReference type="NCBI Taxonomy" id="334852"/>
    <lineage>
        <taxon>Bacteria</taxon>
        <taxon>Pseudomonadati</taxon>
        <taxon>Pseudomonadota</taxon>
        <taxon>Alphaproteobacteria</taxon>
        <taxon>Hyphomicrobiales</taxon>
        <taxon>Methylobacteriaceae</taxon>
        <taxon>Methylobacterium</taxon>
    </lineage>
</organism>
<protein>
    <recommendedName>
        <fullName evidence="3">XRE family transcriptional regulator</fullName>
    </recommendedName>
</protein>
<proteinExistence type="predicted"/>
<name>A0ABU7TUZ9_9HYPH</name>
<comment type="caution">
    <text evidence="1">The sequence shown here is derived from an EMBL/GenBank/DDBJ whole genome shotgun (WGS) entry which is preliminary data.</text>
</comment>
<reference evidence="1 2" key="1">
    <citation type="journal article" date="2012" name="Genet. Mol. Biol.">
        <title>Analysis of 16S rRNA and mxaF genes revealing insights into Methylobacterium niche-specific plant association.</title>
        <authorList>
            <person name="Dourado M.N."/>
            <person name="Andreote F.D."/>
            <person name="Dini-Andreote F."/>
            <person name="Conti R."/>
            <person name="Araujo J.M."/>
            <person name="Araujo W.L."/>
        </authorList>
    </citation>
    <scope>NUCLEOTIDE SEQUENCE [LARGE SCALE GENOMIC DNA]</scope>
    <source>
        <strain evidence="1 2">TC3-10</strain>
    </source>
</reference>
<dbReference type="InterPro" id="IPR010982">
    <property type="entry name" value="Lambda_DNA-bd_dom_sf"/>
</dbReference>
<sequence>MVDETETARLRLCELAEVLGVPVDYFYQETPTARPEDTVELLRLWHRLNTSSGRLAALAAVNKILDEER</sequence>
<keyword evidence="2" id="KW-1185">Reference proteome</keyword>
<evidence type="ECO:0000313" key="2">
    <source>
        <dbReference type="Proteomes" id="UP001355206"/>
    </source>
</evidence>
<dbReference type="Gene3D" id="1.10.260.40">
    <property type="entry name" value="lambda repressor-like DNA-binding domains"/>
    <property type="match status" value="1"/>
</dbReference>
<accession>A0ABU7TUZ9</accession>
<evidence type="ECO:0000313" key="1">
    <source>
        <dbReference type="EMBL" id="MEE7493750.1"/>
    </source>
</evidence>